<dbReference type="PANTHER" id="PTHR43603">
    <property type="entry name" value="COBW DOMAIN-CONTAINING PROTEIN DDB_G0274527"/>
    <property type="match status" value="1"/>
</dbReference>
<proteinExistence type="predicted"/>
<dbReference type="EMBL" id="BJNW01000003">
    <property type="protein sequence ID" value="GEC98295.1"/>
    <property type="molecule type" value="Genomic_DNA"/>
</dbReference>
<dbReference type="OrthoDB" id="9808822at2"/>
<evidence type="ECO:0000259" key="1">
    <source>
        <dbReference type="SMART" id="SM00833"/>
    </source>
</evidence>
<keyword evidence="3" id="KW-1185">Reference proteome</keyword>
<dbReference type="STRING" id="1272.GCA_900014985_01952"/>
<dbReference type="AlphaFoldDB" id="A0A4Y4CZD0"/>
<dbReference type="InterPro" id="IPR011629">
    <property type="entry name" value="CobW-like_C"/>
</dbReference>
<evidence type="ECO:0000313" key="3">
    <source>
        <dbReference type="Proteomes" id="UP000315730"/>
    </source>
</evidence>
<dbReference type="RefSeq" id="WP_141268771.1">
    <property type="nucleotide sequence ID" value="NZ_BJNW01000003.1"/>
</dbReference>
<dbReference type="Proteomes" id="UP000315730">
    <property type="component" value="Unassembled WGS sequence"/>
</dbReference>
<dbReference type="SUPFAM" id="SSF90002">
    <property type="entry name" value="Hypothetical protein YjiA, C-terminal domain"/>
    <property type="match status" value="1"/>
</dbReference>
<dbReference type="InterPro" id="IPR051927">
    <property type="entry name" value="Zn_Chap_cDPG_Synth"/>
</dbReference>
<sequence>MEPVDVVAVVGSCAPERSLFARELARETGRMLVPAQRVGLSPDPVAEAVAIAPWTARPAGALVEFPEVTDVAELTAATAAPGSPVALTGVLCVVDAGHLEADLQREDCVIHPGQPQLPWRQTARALLDVTSVEFASLVVLVNWEPLATRQLSTVMALVNHLSPRARLQLHRASGGAWVGGLLRDGVRYDAAQERAGWVTLLNDEHDPYMTDPRVGALHYENVRPLHPERLARLLDDRVEKGEFGTVLRSAGFCRFATRSHVTARWNHVGRMIAFSPLARDEDLGEQDELLALGQDLGIIGLDLDVPALTAALDDAALTDDELAAGPTAWAEFRDPFPAWPTVDEHTD</sequence>
<gene>
    <name evidence="2" type="ORF">KVA01_04500</name>
</gene>
<dbReference type="SMART" id="SM00833">
    <property type="entry name" value="CobW_C"/>
    <property type="match status" value="1"/>
</dbReference>
<accession>A0A4Y4CZD0</accession>
<comment type="caution">
    <text evidence="2">The sequence shown here is derived from an EMBL/GenBank/DDBJ whole genome shotgun (WGS) entry which is preliminary data.</text>
</comment>
<organism evidence="2 3">
    <name type="scientific">Kocuria varians</name>
    <name type="common">Micrococcus varians</name>
    <dbReference type="NCBI Taxonomy" id="1272"/>
    <lineage>
        <taxon>Bacteria</taxon>
        <taxon>Bacillati</taxon>
        <taxon>Actinomycetota</taxon>
        <taxon>Actinomycetes</taxon>
        <taxon>Micrococcales</taxon>
        <taxon>Micrococcaceae</taxon>
        <taxon>Kocuria</taxon>
    </lineage>
</organism>
<evidence type="ECO:0000313" key="2">
    <source>
        <dbReference type="EMBL" id="GEC98295.1"/>
    </source>
</evidence>
<dbReference type="PANTHER" id="PTHR43603:SF1">
    <property type="entry name" value="ZINC-REGULATED GTPASE METALLOPROTEIN ACTIVATOR 1"/>
    <property type="match status" value="1"/>
</dbReference>
<protein>
    <recommendedName>
        <fullName evidence="1">CobW C-terminal domain-containing protein</fullName>
    </recommendedName>
</protein>
<reference evidence="2 3" key="1">
    <citation type="submission" date="2019-06" db="EMBL/GenBank/DDBJ databases">
        <title>Whole genome shotgun sequence of Kocuria varians NBRC 15358.</title>
        <authorList>
            <person name="Hosoyama A."/>
            <person name="Uohara A."/>
            <person name="Ohji S."/>
            <person name="Ichikawa N."/>
        </authorList>
    </citation>
    <scope>NUCLEOTIDE SEQUENCE [LARGE SCALE GENOMIC DNA]</scope>
    <source>
        <strain evidence="2 3">NBRC 15358</strain>
    </source>
</reference>
<feature type="domain" description="CobW C-terminal" evidence="1">
    <location>
        <begin position="214"/>
        <end position="316"/>
    </location>
</feature>
<dbReference type="Pfam" id="PF07683">
    <property type="entry name" value="CobW_C"/>
    <property type="match status" value="1"/>
</dbReference>
<name>A0A4Y4CZD0_KOCVA</name>